<gene>
    <name evidence="1" type="ORF">R3P38DRAFT_191571</name>
</gene>
<dbReference type="EMBL" id="JAWWNJ010000011">
    <property type="protein sequence ID" value="KAK7045279.1"/>
    <property type="molecule type" value="Genomic_DNA"/>
</dbReference>
<accession>A0AAW0D333</accession>
<name>A0AAW0D333_9AGAR</name>
<dbReference type="AlphaFoldDB" id="A0AAW0D333"/>
<organism evidence="1 2">
    <name type="scientific">Favolaschia claudopus</name>
    <dbReference type="NCBI Taxonomy" id="2862362"/>
    <lineage>
        <taxon>Eukaryota</taxon>
        <taxon>Fungi</taxon>
        <taxon>Dikarya</taxon>
        <taxon>Basidiomycota</taxon>
        <taxon>Agaricomycotina</taxon>
        <taxon>Agaricomycetes</taxon>
        <taxon>Agaricomycetidae</taxon>
        <taxon>Agaricales</taxon>
        <taxon>Marasmiineae</taxon>
        <taxon>Mycenaceae</taxon>
        <taxon>Favolaschia</taxon>
    </lineage>
</organism>
<protein>
    <submittedName>
        <fullName evidence="1">Uncharacterized protein</fullName>
    </submittedName>
</protein>
<dbReference type="Proteomes" id="UP001362999">
    <property type="component" value="Unassembled WGS sequence"/>
</dbReference>
<evidence type="ECO:0000313" key="2">
    <source>
        <dbReference type="Proteomes" id="UP001362999"/>
    </source>
</evidence>
<keyword evidence="2" id="KW-1185">Reference proteome</keyword>
<sequence length="72" mass="7956">MNERIVCAAFPGPLSCRDKFKQASGEASRVRVRSHALLSNERNNWNALDYDEACGLVVAGSRDGRLMVFSLV</sequence>
<comment type="caution">
    <text evidence="1">The sequence shown here is derived from an EMBL/GenBank/DDBJ whole genome shotgun (WGS) entry which is preliminary data.</text>
</comment>
<proteinExistence type="predicted"/>
<evidence type="ECO:0000313" key="1">
    <source>
        <dbReference type="EMBL" id="KAK7045279.1"/>
    </source>
</evidence>
<reference evidence="1 2" key="1">
    <citation type="journal article" date="2024" name="J Genomics">
        <title>Draft genome sequencing and assembly of Favolaschia claudopus CIRM-BRFM 2984 isolated from oak limbs.</title>
        <authorList>
            <person name="Navarro D."/>
            <person name="Drula E."/>
            <person name="Chaduli D."/>
            <person name="Cazenave R."/>
            <person name="Ahrendt S."/>
            <person name="Wang J."/>
            <person name="Lipzen A."/>
            <person name="Daum C."/>
            <person name="Barry K."/>
            <person name="Grigoriev I.V."/>
            <person name="Favel A."/>
            <person name="Rosso M.N."/>
            <person name="Martin F."/>
        </authorList>
    </citation>
    <scope>NUCLEOTIDE SEQUENCE [LARGE SCALE GENOMIC DNA]</scope>
    <source>
        <strain evidence="1 2">CIRM-BRFM 2984</strain>
    </source>
</reference>